<evidence type="ECO:0000259" key="2">
    <source>
        <dbReference type="Pfam" id="PF18803"/>
    </source>
</evidence>
<dbReference type="Proteomes" id="UP000053424">
    <property type="component" value="Unassembled WGS sequence"/>
</dbReference>
<sequence length="320" mass="36916">MSFPTVDQLRFTIDNAEYLITEAVETTDLINVMASMHDDIGKPICDTLSLQVEHLEHFEQQKDIHEQERLCRAAPDLPTPKARQPDEHAMDCDTEGIDPEQERLDDDRFESYLERLYRREQNSDLDEDEDEDKDKDKDEGAEVLNDPDIGMEADDNTVVADEDAEIVFPQYLPDPSSEDAPQMPTRDVFQNSYVRIVHTNGLHHLAMVSCHCRGTDLLPQDLIASRLVPASFKNIRTLFSAQALDFFRLCNLEMKASAYQFYHLLRRLTMPMAPAEVVDLYNEFRRMTRLWRWMKKLKWAGLRLSTSPGLRSGAPAETDH</sequence>
<evidence type="ECO:0000256" key="1">
    <source>
        <dbReference type="SAM" id="MobiDB-lite"/>
    </source>
</evidence>
<evidence type="ECO:0000313" key="3">
    <source>
        <dbReference type="EMBL" id="KIM35091.1"/>
    </source>
</evidence>
<reference evidence="3 4" key="1">
    <citation type="submission" date="2014-04" db="EMBL/GenBank/DDBJ databases">
        <authorList>
            <consortium name="DOE Joint Genome Institute"/>
            <person name="Kuo A."/>
            <person name="Gay G."/>
            <person name="Dore J."/>
            <person name="Kohler A."/>
            <person name="Nagy L.G."/>
            <person name="Floudas D."/>
            <person name="Copeland A."/>
            <person name="Barry K.W."/>
            <person name="Cichocki N."/>
            <person name="Veneault-Fourrey C."/>
            <person name="LaButti K."/>
            <person name="Lindquist E.A."/>
            <person name="Lipzen A."/>
            <person name="Lundell T."/>
            <person name="Morin E."/>
            <person name="Murat C."/>
            <person name="Sun H."/>
            <person name="Tunlid A."/>
            <person name="Henrissat B."/>
            <person name="Grigoriev I.V."/>
            <person name="Hibbett D.S."/>
            <person name="Martin F."/>
            <person name="Nordberg H.P."/>
            <person name="Cantor M.N."/>
            <person name="Hua S.X."/>
        </authorList>
    </citation>
    <scope>NUCLEOTIDE SEQUENCE [LARGE SCALE GENOMIC DNA]</scope>
    <source>
        <strain evidence="4">h7</strain>
    </source>
</reference>
<dbReference type="EMBL" id="KN831831">
    <property type="protein sequence ID" value="KIM35091.1"/>
    <property type="molecule type" value="Genomic_DNA"/>
</dbReference>
<dbReference type="OrthoDB" id="3149508at2759"/>
<feature type="domain" description="CxC2-like cysteine cluster KDZ transposase-associated" evidence="2">
    <location>
        <begin position="191"/>
        <end position="270"/>
    </location>
</feature>
<protein>
    <recommendedName>
        <fullName evidence="2">CxC2-like cysteine cluster KDZ transposase-associated domain-containing protein</fullName>
    </recommendedName>
</protein>
<dbReference type="Pfam" id="PF18803">
    <property type="entry name" value="CxC2"/>
    <property type="match status" value="1"/>
</dbReference>
<name>A0A0C3BUT0_HEBCY</name>
<accession>A0A0C3BUT0</accession>
<feature type="region of interest" description="Disordered" evidence="1">
    <location>
        <begin position="75"/>
        <end position="153"/>
    </location>
</feature>
<evidence type="ECO:0000313" key="4">
    <source>
        <dbReference type="Proteomes" id="UP000053424"/>
    </source>
</evidence>
<reference evidence="4" key="2">
    <citation type="submission" date="2015-01" db="EMBL/GenBank/DDBJ databases">
        <title>Evolutionary Origins and Diversification of the Mycorrhizal Mutualists.</title>
        <authorList>
            <consortium name="DOE Joint Genome Institute"/>
            <consortium name="Mycorrhizal Genomics Consortium"/>
            <person name="Kohler A."/>
            <person name="Kuo A."/>
            <person name="Nagy L.G."/>
            <person name="Floudas D."/>
            <person name="Copeland A."/>
            <person name="Barry K.W."/>
            <person name="Cichocki N."/>
            <person name="Veneault-Fourrey C."/>
            <person name="LaButti K."/>
            <person name="Lindquist E.A."/>
            <person name="Lipzen A."/>
            <person name="Lundell T."/>
            <person name="Morin E."/>
            <person name="Murat C."/>
            <person name="Riley R."/>
            <person name="Ohm R."/>
            <person name="Sun H."/>
            <person name="Tunlid A."/>
            <person name="Henrissat B."/>
            <person name="Grigoriev I.V."/>
            <person name="Hibbett D.S."/>
            <person name="Martin F."/>
        </authorList>
    </citation>
    <scope>NUCLEOTIDE SEQUENCE [LARGE SCALE GENOMIC DNA]</scope>
    <source>
        <strain evidence="4">h7</strain>
    </source>
</reference>
<gene>
    <name evidence="3" type="ORF">M413DRAFT_32763</name>
</gene>
<feature type="compositionally biased region" description="Basic and acidic residues" evidence="1">
    <location>
        <begin position="100"/>
        <end position="122"/>
    </location>
</feature>
<feature type="compositionally biased region" description="Acidic residues" evidence="1">
    <location>
        <begin position="123"/>
        <end position="133"/>
    </location>
</feature>
<keyword evidence="4" id="KW-1185">Reference proteome</keyword>
<dbReference type="HOGENOM" id="CLU_868945_0_0_1"/>
<dbReference type="AlphaFoldDB" id="A0A0C3BUT0"/>
<organism evidence="3 4">
    <name type="scientific">Hebeloma cylindrosporum</name>
    <dbReference type="NCBI Taxonomy" id="76867"/>
    <lineage>
        <taxon>Eukaryota</taxon>
        <taxon>Fungi</taxon>
        <taxon>Dikarya</taxon>
        <taxon>Basidiomycota</taxon>
        <taxon>Agaricomycotina</taxon>
        <taxon>Agaricomycetes</taxon>
        <taxon>Agaricomycetidae</taxon>
        <taxon>Agaricales</taxon>
        <taxon>Agaricineae</taxon>
        <taxon>Hymenogastraceae</taxon>
        <taxon>Hebeloma</taxon>
    </lineage>
</organism>
<proteinExistence type="predicted"/>
<dbReference type="InterPro" id="IPR041457">
    <property type="entry name" value="CxC2_KDZ-assoc"/>
</dbReference>